<dbReference type="AlphaFoldDB" id="A0AAE8MX87"/>
<dbReference type="Gene3D" id="1.20.1250.20">
    <property type="entry name" value="MFS general substrate transporter like domains"/>
    <property type="match status" value="1"/>
</dbReference>
<dbReference type="InterPro" id="IPR008854">
    <property type="entry name" value="TPMT"/>
</dbReference>
<evidence type="ECO:0000256" key="8">
    <source>
        <dbReference type="SAM" id="MobiDB-lite"/>
    </source>
</evidence>
<dbReference type="PROSITE" id="PS51585">
    <property type="entry name" value="SAM_MT_TPMT"/>
    <property type="match status" value="1"/>
</dbReference>
<dbReference type="PANTHER" id="PTHR23501">
    <property type="entry name" value="MAJOR FACILITATOR SUPERFAMILY"/>
    <property type="match status" value="1"/>
</dbReference>
<comment type="caution">
    <text evidence="10">The sequence shown here is derived from an EMBL/GenBank/DDBJ whole genome shotgun (WGS) entry which is preliminary data.</text>
</comment>
<dbReference type="GO" id="GO:0022857">
    <property type="term" value="F:transmembrane transporter activity"/>
    <property type="evidence" value="ECO:0007669"/>
    <property type="project" value="InterPro"/>
</dbReference>
<keyword evidence="11" id="KW-1185">Reference proteome</keyword>
<evidence type="ECO:0000256" key="1">
    <source>
        <dbReference type="ARBA" id="ARBA00004141"/>
    </source>
</evidence>
<evidence type="ECO:0000256" key="4">
    <source>
        <dbReference type="ARBA" id="ARBA00022691"/>
    </source>
</evidence>
<dbReference type="InterPro" id="IPR036259">
    <property type="entry name" value="MFS_trans_sf"/>
</dbReference>
<keyword evidence="2" id="KW-0489">Methyltransferase</keyword>
<evidence type="ECO:0000256" key="9">
    <source>
        <dbReference type="SAM" id="Phobius"/>
    </source>
</evidence>
<dbReference type="GO" id="GO:0008757">
    <property type="term" value="F:S-adenosylmethionine-dependent methyltransferase activity"/>
    <property type="evidence" value="ECO:0007669"/>
    <property type="project" value="InterPro"/>
</dbReference>
<protein>
    <submittedName>
        <fullName evidence="10">Uncharacterized protein</fullName>
    </submittedName>
</protein>
<proteinExistence type="predicted"/>
<feature type="transmembrane region" description="Helical" evidence="9">
    <location>
        <begin position="216"/>
        <end position="237"/>
    </location>
</feature>
<keyword evidence="7 9" id="KW-0472">Membrane</keyword>
<evidence type="ECO:0000313" key="11">
    <source>
        <dbReference type="Proteomes" id="UP001187682"/>
    </source>
</evidence>
<dbReference type="SUPFAM" id="SSF103473">
    <property type="entry name" value="MFS general substrate transporter"/>
    <property type="match status" value="1"/>
</dbReference>
<gene>
    <name evidence="10" type="ORF">DNG_05109</name>
</gene>
<dbReference type="PANTHER" id="PTHR23501:SF198">
    <property type="entry name" value="AZOLE RESISTANCE PROTEIN 1-RELATED"/>
    <property type="match status" value="1"/>
</dbReference>
<reference evidence="10" key="1">
    <citation type="submission" date="2018-03" db="EMBL/GenBank/DDBJ databases">
        <authorList>
            <person name="Guldener U."/>
        </authorList>
    </citation>
    <scope>NUCLEOTIDE SEQUENCE</scope>
</reference>
<dbReference type="SUPFAM" id="SSF53335">
    <property type="entry name" value="S-adenosyl-L-methionine-dependent methyltransferases"/>
    <property type="match status" value="1"/>
</dbReference>
<dbReference type="Proteomes" id="UP001187682">
    <property type="component" value="Unassembled WGS sequence"/>
</dbReference>
<evidence type="ECO:0000256" key="3">
    <source>
        <dbReference type="ARBA" id="ARBA00022679"/>
    </source>
</evidence>
<dbReference type="Pfam" id="PF05724">
    <property type="entry name" value="TPMT"/>
    <property type="match status" value="1"/>
</dbReference>
<accession>A0AAE8MX87</accession>
<sequence length="664" mass="70536">MSGSFQPLFGKLYSILPAKALVLASLLLFLAGTLLTALAPSSPVFILGRAISGCATAGITSGAFASKYTGIAAAAEAAASLGAPLVGGALVDRLSWRWCFFIEMLLVGLASVILALFLKTSKPKGTHEDALVLEFASAVKEISHRIDVVGTALFVPAFTLLILALQWGGSVHEWSDWRVLLPLAVSVVLLCTFALVQRGAGDRATLPPRIALRRNILFGFLFASCNNGALSVIEYYMPTYVQTVCGLSATTSGIMVLPTGAGLIVSVALAGFMTSYFGYYNPFMIMTGLLLPTATGLLTTVGTGTRTWRLILFQALLGFGSGIGFQGPQVAAQAVLSDADSQIGIAVMQLAQALGPAVGAAAAQSIFASGLQGSDDRTAYDGLSRRVHSMTAGGAEGGSKAETPSDDVDPESQSSGWTDLWESDQSDLWDRGQPSAPLVEWIVANGDTLRWEDRHRPRALVPGCGKGYDVAMLALHGLDVVGLEISEKGAEVARAYAETELADPHDYNFGGAESITLGGAGEAQVIAGDFFKRDWEAGASVGDGFDLIYDYTFLCALHPNMRKDWARRMEELLSPSGILVCLEFPLFKEPSEPGPPWPLKGVYWNLLAGGGNGLVCDGTEGTDTRKGFFVLDERYKPSRSYTQGRDTDMISVWRLKSGRQAKGI</sequence>
<feature type="region of interest" description="Disordered" evidence="8">
    <location>
        <begin position="391"/>
        <end position="419"/>
    </location>
</feature>
<feature type="transmembrane region" description="Helical" evidence="9">
    <location>
        <begin position="148"/>
        <end position="167"/>
    </location>
</feature>
<dbReference type="Gene3D" id="1.20.1720.10">
    <property type="entry name" value="Multidrug resistance protein D"/>
    <property type="match status" value="1"/>
</dbReference>
<feature type="transmembrane region" description="Helical" evidence="9">
    <location>
        <begin position="20"/>
        <end position="39"/>
    </location>
</feature>
<evidence type="ECO:0000313" key="10">
    <source>
        <dbReference type="EMBL" id="SPO02436.1"/>
    </source>
</evidence>
<keyword evidence="3" id="KW-0808">Transferase</keyword>
<keyword evidence="5 9" id="KW-0812">Transmembrane</keyword>
<feature type="transmembrane region" description="Helical" evidence="9">
    <location>
        <begin position="95"/>
        <end position="118"/>
    </location>
</feature>
<evidence type="ECO:0000256" key="2">
    <source>
        <dbReference type="ARBA" id="ARBA00022603"/>
    </source>
</evidence>
<evidence type="ECO:0000256" key="7">
    <source>
        <dbReference type="ARBA" id="ARBA00023136"/>
    </source>
</evidence>
<dbReference type="CDD" id="cd02440">
    <property type="entry name" value="AdoMet_MTases"/>
    <property type="match status" value="1"/>
</dbReference>
<organism evidence="10 11">
    <name type="scientific">Cephalotrichum gorgonifer</name>
    <dbReference type="NCBI Taxonomy" id="2041049"/>
    <lineage>
        <taxon>Eukaryota</taxon>
        <taxon>Fungi</taxon>
        <taxon>Dikarya</taxon>
        <taxon>Ascomycota</taxon>
        <taxon>Pezizomycotina</taxon>
        <taxon>Sordariomycetes</taxon>
        <taxon>Hypocreomycetidae</taxon>
        <taxon>Microascales</taxon>
        <taxon>Microascaceae</taxon>
        <taxon>Cephalotrichum</taxon>
    </lineage>
</organism>
<dbReference type="Gene3D" id="3.40.50.150">
    <property type="entry name" value="Vaccinia Virus protein VP39"/>
    <property type="match status" value="1"/>
</dbReference>
<keyword evidence="4" id="KW-0949">S-adenosyl-L-methionine</keyword>
<dbReference type="InterPro" id="IPR011701">
    <property type="entry name" value="MFS"/>
</dbReference>
<evidence type="ECO:0000256" key="6">
    <source>
        <dbReference type="ARBA" id="ARBA00022989"/>
    </source>
</evidence>
<dbReference type="GO" id="GO:0005886">
    <property type="term" value="C:plasma membrane"/>
    <property type="evidence" value="ECO:0007669"/>
    <property type="project" value="TreeGrafter"/>
</dbReference>
<comment type="subcellular location">
    <subcellularLocation>
        <location evidence="1">Membrane</location>
        <topology evidence="1">Multi-pass membrane protein</topology>
    </subcellularLocation>
</comment>
<dbReference type="InterPro" id="IPR029063">
    <property type="entry name" value="SAM-dependent_MTases_sf"/>
</dbReference>
<dbReference type="Pfam" id="PF07690">
    <property type="entry name" value="MFS_1"/>
    <property type="match status" value="1"/>
</dbReference>
<name>A0AAE8MX87_9PEZI</name>
<evidence type="ECO:0000256" key="5">
    <source>
        <dbReference type="ARBA" id="ARBA00022692"/>
    </source>
</evidence>
<feature type="transmembrane region" description="Helical" evidence="9">
    <location>
        <begin position="257"/>
        <end position="279"/>
    </location>
</feature>
<keyword evidence="6 9" id="KW-1133">Transmembrane helix</keyword>
<dbReference type="EMBL" id="ONZQ02000006">
    <property type="protein sequence ID" value="SPO02436.1"/>
    <property type="molecule type" value="Genomic_DNA"/>
</dbReference>
<dbReference type="GO" id="GO:0032259">
    <property type="term" value="P:methylation"/>
    <property type="evidence" value="ECO:0007669"/>
    <property type="project" value="UniProtKB-KW"/>
</dbReference>
<feature type="transmembrane region" description="Helical" evidence="9">
    <location>
        <begin position="179"/>
        <end position="196"/>
    </location>
</feature>